<organism evidence="2 3">
    <name type="scientific">Funneliformis caledonium</name>
    <dbReference type="NCBI Taxonomy" id="1117310"/>
    <lineage>
        <taxon>Eukaryota</taxon>
        <taxon>Fungi</taxon>
        <taxon>Fungi incertae sedis</taxon>
        <taxon>Mucoromycota</taxon>
        <taxon>Glomeromycotina</taxon>
        <taxon>Glomeromycetes</taxon>
        <taxon>Glomerales</taxon>
        <taxon>Glomeraceae</taxon>
        <taxon>Funneliformis</taxon>
    </lineage>
</organism>
<feature type="region of interest" description="Disordered" evidence="1">
    <location>
        <begin position="19"/>
        <end position="40"/>
    </location>
</feature>
<accession>A0A9N9JBG3</accession>
<evidence type="ECO:0000313" key="2">
    <source>
        <dbReference type="EMBL" id="CAG8770831.1"/>
    </source>
</evidence>
<protein>
    <submittedName>
        <fullName evidence="2">2070_t:CDS:1</fullName>
    </submittedName>
</protein>
<dbReference type="Proteomes" id="UP000789570">
    <property type="component" value="Unassembled WGS sequence"/>
</dbReference>
<dbReference type="EMBL" id="CAJVPQ010027298">
    <property type="protein sequence ID" value="CAG8770831.1"/>
    <property type="molecule type" value="Genomic_DNA"/>
</dbReference>
<evidence type="ECO:0000256" key="1">
    <source>
        <dbReference type="SAM" id="MobiDB-lite"/>
    </source>
</evidence>
<keyword evidence="3" id="KW-1185">Reference proteome</keyword>
<sequence>MSLKFAVVSLKSQLRNRAEIGGSDEKNNRKGGPKSIILLT</sequence>
<reference evidence="2" key="1">
    <citation type="submission" date="2021-06" db="EMBL/GenBank/DDBJ databases">
        <authorList>
            <person name="Kallberg Y."/>
            <person name="Tangrot J."/>
            <person name="Rosling A."/>
        </authorList>
    </citation>
    <scope>NUCLEOTIDE SEQUENCE</scope>
    <source>
        <strain evidence="2">UK204</strain>
    </source>
</reference>
<name>A0A9N9JBG3_9GLOM</name>
<proteinExistence type="predicted"/>
<evidence type="ECO:0000313" key="3">
    <source>
        <dbReference type="Proteomes" id="UP000789570"/>
    </source>
</evidence>
<dbReference type="AlphaFoldDB" id="A0A9N9JBG3"/>
<feature type="non-terminal residue" evidence="2">
    <location>
        <position position="40"/>
    </location>
</feature>
<gene>
    <name evidence="2" type="ORF">FCALED_LOCUS17527</name>
</gene>
<comment type="caution">
    <text evidence="2">The sequence shown here is derived from an EMBL/GenBank/DDBJ whole genome shotgun (WGS) entry which is preliminary data.</text>
</comment>